<dbReference type="Proteomes" id="UP000285288">
    <property type="component" value="Unassembled WGS sequence"/>
</dbReference>
<accession>A0A395WEV3</accession>
<name>A0A395WEV3_9FIRM</name>
<reference evidence="3 4" key="1">
    <citation type="submission" date="2018-08" db="EMBL/GenBank/DDBJ databases">
        <title>A genome reference for cultivated species of the human gut microbiota.</title>
        <authorList>
            <person name="Zou Y."/>
            <person name="Xue W."/>
            <person name="Luo G."/>
        </authorList>
    </citation>
    <scope>NUCLEOTIDE SEQUENCE [LARGE SCALE GENOMIC DNA]</scope>
    <source>
        <strain evidence="1 3">AF15-20</strain>
        <strain evidence="2 4">AM42-13AC</strain>
    </source>
</reference>
<organism evidence="1 3">
    <name type="scientific">Holdemanella biformis</name>
    <dbReference type="NCBI Taxonomy" id="1735"/>
    <lineage>
        <taxon>Bacteria</taxon>
        <taxon>Bacillati</taxon>
        <taxon>Bacillota</taxon>
        <taxon>Erysipelotrichia</taxon>
        <taxon>Erysipelotrichales</taxon>
        <taxon>Erysipelotrichaceae</taxon>
        <taxon>Holdemanella</taxon>
    </lineage>
</organism>
<evidence type="ECO:0000313" key="2">
    <source>
        <dbReference type="EMBL" id="RHB08784.1"/>
    </source>
</evidence>
<dbReference type="Proteomes" id="UP000265489">
    <property type="component" value="Unassembled WGS sequence"/>
</dbReference>
<dbReference type="RefSeq" id="WP_118010767.1">
    <property type="nucleotide sequence ID" value="NZ_CATXNH010000004.1"/>
</dbReference>
<evidence type="ECO:0000313" key="4">
    <source>
        <dbReference type="Proteomes" id="UP000285288"/>
    </source>
</evidence>
<evidence type="ECO:0000313" key="1">
    <source>
        <dbReference type="EMBL" id="RGU94046.1"/>
    </source>
</evidence>
<protein>
    <recommendedName>
        <fullName evidence="5">DUF3168 domain-containing protein</fullName>
    </recommendedName>
</protein>
<dbReference type="AlphaFoldDB" id="A0A395WEV3"/>
<sequence>METVRQQIVAKFTELLGEGQFVYGSFKSKPHTPYGNYALDYTNNYFADNRTYCKIGVYIYRLVTDQKDFELEAKIEDMFDELEIPYQTITDEDIKAQKVHCTEWTVTLVGRQ</sequence>
<gene>
    <name evidence="2" type="ORF">DW907_02540</name>
    <name evidence="1" type="ORF">DWW32_00595</name>
</gene>
<evidence type="ECO:0000313" key="3">
    <source>
        <dbReference type="Proteomes" id="UP000265489"/>
    </source>
</evidence>
<comment type="caution">
    <text evidence="1">The sequence shown here is derived from an EMBL/GenBank/DDBJ whole genome shotgun (WGS) entry which is preliminary data.</text>
</comment>
<evidence type="ECO:0008006" key="5">
    <source>
        <dbReference type="Google" id="ProtNLM"/>
    </source>
</evidence>
<dbReference type="EMBL" id="QSGD01000005">
    <property type="protein sequence ID" value="RHB08784.1"/>
    <property type="molecule type" value="Genomic_DNA"/>
</dbReference>
<proteinExistence type="predicted"/>
<dbReference type="EMBL" id="QRYQ01000001">
    <property type="protein sequence ID" value="RGU94046.1"/>
    <property type="molecule type" value="Genomic_DNA"/>
</dbReference>